<proteinExistence type="predicted"/>
<keyword evidence="3" id="KW-1185">Reference proteome</keyword>
<evidence type="ECO:0000256" key="1">
    <source>
        <dbReference type="SAM" id="MobiDB-lite"/>
    </source>
</evidence>
<protein>
    <submittedName>
        <fullName evidence="2">Uncharacterized protein</fullName>
    </submittedName>
</protein>
<feature type="compositionally biased region" description="Basic residues" evidence="1">
    <location>
        <begin position="347"/>
        <end position="357"/>
    </location>
</feature>
<dbReference type="Proteomes" id="UP001362999">
    <property type="component" value="Unassembled WGS sequence"/>
</dbReference>
<sequence>MLPALSCPFPPWTAEPLTLDHIGRFLEDPQITALARLAYGIDFHRPNSTYCDVMDEPTVFTVDGLVDPCIFFLFGRIEQEPVRLNMSDKVFAAHLVQTLQHPHRTFILGSGTDARGSIKALFAKQIEAVGRPVACGARCLQLHKTAFSATEVHSSTGRCGTYLEIHTDHRGDAPCHVYRSNGEGETVTRPSWSEPIPISVGEWVLIQASFHLREEPEYEGKKSYELLAHHIRVLQVQEGDSGAPTDPVTAMHSSDMEIDSRVPSPFPDATVIDMDTDIATGRSSPTTHSATQFASSEEEPASSVDAMTSSSDDILSDSTPRTLIDRRKSRPLRSRTSGSSLPTPNTKRTRSVTKSKRPVLNALQGTRRSTRLAVRNGEGPSKKAKSQFEV</sequence>
<evidence type="ECO:0000313" key="3">
    <source>
        <dbReference type="Proteomes" id="UP001362999"/>
    </source>
</evidence>
<dbReference type="AlphaFoldDB" id="A0AAV9ZW28"/>
<feature type="compositionally biased region" description="Low complexity" evidence="1">
    <location>
        <begin position="309"/>
        <end position="318"/>
    </location>
</feature>
<evidence type="ECO:0000313" key="2">
    <source>
        <dbReference type="EMBL" id="KAK6992733.1"/>
    </source>
</evidence>
<comment type="caution">
    <text evidence="2">The sequence shown here is derived from an EMBL/GenBank/DDBJ whole genome shotgun (WGS) entry which is preliminary data.</text>
</comment>
<feature type="compositionally biased region" description="Polar residues" evidence="1">
    <location>
        <begin position="334"/>
        <end position="346"/>
    </location>
</feature>
<name>A0AAV9ZW28_9AGAR</name>
<feature type="region of interest" description="Disordered" evidence="1">
    <location>
        <begin position="278"/>
        <end position="390"/>
    </location>
</feature>
<gene>
    <name evidence="2" type="ORF">R3P38DRAFT_2801865</name>
</gene>
<accession>A0AAV9ZW28</accession>
<dbReference type="EMBL" id="JAWWNJ010000107">
    <property type="protein sequence ID" value="KAK6992733.1"/>
    <property type="molecule type" value="Genomic_DNA"/>
</dbReference>
<organism evidence="2 3">
    <name type="scientific">Favolaschia claudopus</name>
    <dbReference type="NCBI Taxonomy" id="2862362"/>
    <lineage>
        <taxon>Eukaryota</taxon>
        <taxon>Fungi</taxon>
        <taxon>Dikarya</taxon>
        <taxon>Basidiomycota</taxon>
        <taxon>Agaricomycotina</taxon>
        <taxon>Agaricomycetes</taxon>
        <taxon>Agaricomycetidae</taxon>
        <taxon>Agaricales</taxon>
        <taxon>Marasmiineae</taxon>
        <taxon>Mycenaceae</taxon>
        <taxon>Favolaschia</taxon>
    </lineage>
</organism>
<reference evidence="2 3" key="1">
    <citation type="journal article" date="2024" name="J Genomics">
        <title>Draft genome sequencing and assembly of Favolaschia claudopus CIRM-BRFM 2984 isolated from oak limbs.</title>
        <authorList>
            <person name="Navarro D."/>
            <person name="Drula E."/>
            <person name="Chaduli D."/>
            <person name="Cazenave R."/>
            <person name="Ahrendt S."/>
            <person name="Wang J."/>
            <person name="Lipzen A."/>
            <person name="Daum C."/>
            <person name="Barry K."/>
            <person name="Grigoriev I.V."/>
            <person name="Favel A."/>
            <person name="Rosso M.N."/>
            <person name="Martin F."/>
        </authorList>
    </citation>
    <scope>NUCLEOTIDE SEQUENCE [LARGE SCALE GENOMIC DNA]</scope>
    <source>
        <strain evidence="2 3">CIRM-BRFM 2984</strain>
    </source>
</reference>
<feature type="compositionally biased region" description="Polar residues" evidence="1">
    <location>
        <begin position="281"/>
        <end position="295"/>
    </location>
</feature>